<dbReference type="Proteomes" id="UP000664991">
    <property type="component" value="Unassembled WGS sequence"/>
</dbReference>
<proteinExistence type="predicted"/>
<comment type="caution">
    <text evidence="2">The sequence shown here is derived from an EMBL/GenBank/DDBJ whole genome shotgun (WGS) entry which is preliminary data.</text>
</comment>
<name>A0A836A4I2_SHEEP</name>
<dbReference type="EMBL" id="JAEMGP010000006">
    <property type="protein sequence ID" value="KAG5207653.1"/>
    <property type="molecule type" value="Genomic_DNA"/>
</dbReference>
<protein>
    <submittedName>
        <fullName evidence="2">Uncharacterized protein</fullName>
    </submittedName>
</protein>
<evidence type="ECO:0000313" key="2">
    <source>
        <dbReference type="EMBL" id="KAG5207653.1"/>
    </source>
</evidence>
<organism evidence="2 3">
    <name type="scientific">Ovis aries</name>
    <name type="common">Sheep</name>
    <dbReference type="NCBI Taxonomy" id="9940"/>
    <lineage>
        <taxon>Eukaryota</taxon>
        <taxon>Metazoa</taxon>
        <taxon>Chordata</taxon>
        <taxon>Craniata</taxon>
        <taxon>Vertebrata</taxon>
        <taxon>Euteleostomi</taxon>
        <taxon>Mammalia</taxon>
        <taxon>Eutheria</taxon>
        <taxon>Laurasiatheria</taxon>
        <taxon>Artiodactyla</taxon>
        <taxon>Ruminantia</taxon>
        <taxon>Pecora</taxon>
        <taxon>Bovidae</taxon>
        <taxon>Caprinae</taxon>
        <taxon>Ovis</taxon>
    </lineage>
</organism>
<feature type="region of interest" description="Disordered" evidence="1">
    <location>
        <begin position="144"/>
        <end position="193"/>
    </location>
</feature>
<gene>
    <name evidence="2" type="ORF">JEQ12_017417</name>
</gene>
<accession>A0A836A4I2</accession>
<evidence type="ECO:0000256" key="1">
    <source>
        <dbReference type="SAM" id="MobiDB-lite"/>
    </source>
</evidence>
<sequence length="193" mass="21519">MSGSKWFASMSLVTVQNVLRKSLLSGSITGIQHEKANRSQSLEDRLIAPMVTLQLGLFHSDSPICHIGLLCCKIPPKPTSRNKKWEKGKKRNPSLLLAFQRTDLALQLLYRKIQVGPHGGHLSVEDAVTARELYRPVQVQWEPQAASSLRAPAEDRQPDSSTDTEQYMEDQYWPEDPAQGTSGDTGEAPGRRE</sequence>
<evidence type="ECO:0000313" key="3">
    <source>
        <dbReference type="Proteomes" id="UP000664991"/>
    </source>
</evidence>
<dbReference type="AlphaFoldDB" id="A0A836A4I2"/>
<reference evidence="2 3" key="1">
    <citation type="submission" date="2020-12" db="EMBL/GenBank/DDBJ databases">
        <title>De novo assembly of Tibetan sheep genome.</title>
        <authorList>
            <person name="Li X."/>
        </authorList>
    </citation>
    <scope>NUCLEOTIDE SEQUENCE [LARGE SCALE GENOMIC DNA]</scope>
    <source>
        <tissue evidence="2">Heart</tissue>
    </source>
</reference>